<name>A0A286D9W4_9GAMM</name>
<proteinExistence type="predicted"/>
<dbReference type="SUPFAM" id="SSF52799">
    <property type="entry name" value="(Phosphotyrosine protein) phosphatases II"/>
    <property type="match status" value="1"/>
</dbReference>
<evidence type="ECO:0000259" key="1">
    <source>
        <dbReference type="Pfam" id="PF04273"/>
    </source>
</evidence>
<dbReference type="Pfam" id="PF04273">
    <property type="entry name" value="BLH_phosphatase"/>
    <property type="match status" value="1"/>
</dbReference>
<evidence type="ECO:0000313" key="2">
    <source>
        <dbReference type="EMBL" id="SOD55456.1"/>
    </source>
</evidence>
<gene>
    <name evidence="2" type="ORF">SAMN06296416_107134</name>
</gene>
<dbReference type="RefSeq" id="WP_097122708.1">
    <property type="nucleotide sequence ID" value="NZ_OCND01000007.1"/>
</dbReference>
<dbReference type="OrthoDB" id="270335at2"/>
<dbReference type="AlphaFoldDB" id="A0A286D9W4"/>
<keyword evidence="3" id="KW-1185">Reference proteome</keyword>
<accession>A0A286D9W4</accession>
<dbReference type="Proteomes" id="UP000219374">
    <property type="component" value="Unassembled WGS sequence"/>
</dbReference>
<dbReference type="InterPro" id="IPR005939">
    <property type="entry name" value="BLH_phosphatase-like"/>
</dbReference>
<feature type="domain" description="Beta-lactamase hydrolase-like protein phosphatase-like" evidence="1">
    <location>
        <begin position="45"/>
        <end position="133"/>
    </location>
</feature>
<organism evidence="2 3">
    <name type="scientific">Pseudoxanthomonas wuyuanensis</name>
    <dbReference type="NCBI Taxonomy" id="1073196"/>
    <lineage>
        <taxon>Bacteria</taxon>
        <taxon>Pseudomonadati</taxon>
        <taxon>Pseudomonadota</taxon>
        <taxon>Gammaproteobacteria</taxon>
        <taxon>Lysobacterales</taxon>
        <taxon>Lysobacteraceae</taxon>
        <taxon>Pseudoxanthomonas</taxon>
    </lineage>
</organism>
<evidence type="ECO:0000313" key="3">
    <source>
        <dbReference type="Proteomes" id="UP000219374"/>
    </source>
</evidence>
<dbReference type="EMBL" id="OCND01000007">
    <property type="protein sequence ID" value="SOD55456.1"/>
    <property type="molecule type" value="Genomic_DNA"/>
</dbReference>
<dbReference type="Gene3D" id="3.90.190.10">
    <property type="entry name" value="Protein tyrosine phosphatase superfamily"/>
    <property type="match status" value="1"/>
</dbReference>
<reference evidence="2 3" key="1">
    <citation type="submission" date="2017-09" db="EMBL/GenBank/DDBJ databases">
        <authorList>
            <person name="Ehlers B."/>
            <person name="Leendertz F.H."/>
        </authorList>
    </citation>
    <scope>NUCLEOTIDE SEQUENCE [LARGE SCALE GENOMIC DNA]</scope>
    <source>
        <strain evidence="2 3">CGMCC 1.10978</strain>
    </source>
</reference>
<protein>
    <submittedName>
        <fullName evidence="2">TIGR01244 family protein</fullName>
    </submittedName>
</protein>
<dbReference type="InterPro" id="IPR029021">
    <property type="entry name" value="Prot-tyrosine_phosphatase-like"/>
</dbReference>
<sequence length="178" mass="18344">MNRTIVRTLVNVALLLSVAAFCALLGATELRQPRPGLTTGGPPTPEQLDRLAADGVHTVIDLRPAGEGDAAQQEAQVRARGLRFHRLPIAGADDLTAANAAALKQLLDESGDGVLLHCASGNRVGALLALMAAQQEQASPGDAMQLGKAAGIKSLEPAVAQRLLPQSADKQDCTGATC</sequence>
<dbReference type="GO" id="GO:0016787">
    <property type="term" value="F:hydrolase activity"/>
    <property type="evidence" value="ECO:0007669"/>
    <property type="project" value="InterPro"/>
</dbReference>